<proteinExistence type="predicted"/>
<feature type="transmembrane region" description="Helical" evidence="1">
    <location>
        <begin position="301"/>
        <end position="318"/>
    </location>
</feature>
<keyword evidence="1" id="KW-0812">Transmembrane</keyword>
<feature type="transmembrane region" description="Helical" evidence="1">
    <location>
        <begin position="156"/>
        <end position="179"/>
    </location>
</feature>
<feature type="transmembrane region" description="Helical" evidence="1">
    <location>
        <begin position="325"/>
        <end position="345"/>
    </location>
</feature>
<dbReference type="EMBL" id="RJJE01000009">
    <property type="protein sequence ID" value="RNI30254.1"/>
    <property type="molecule type" value="Genomic_DNA"/>
</dbReference>
<feature type="transmembrane region" description="Helical" evidence="1">
    <location>
        <begin position="351"/>
        <end position="372"/>
    </location>
</feature>
<feature type="transmembrane region" description="Helical" evidence="1">
    <location>
        <begin position="120"/>
        <end position="144"/>
    </location>
</feature>
<feature type="transmembrane region" description="Helical" evidence="1">
    <location>
        <begin position="194"/>
        <end position="214"/>
    </location>
</feature>
<evidence type="ECO:0000313" key="2">
    <source>
        <dbReference type="EMBL" id="RNI30254.1"/>
    </source>
</evidence>
<organism evidence="2 3">
    <name type="scientific">Rufibacter immobilis</name>
    <dbReference type="NCBI Taxonomy" id="1348778"/>
    <lineage>
        <taxon>Bacteria</taxon>
        <taxon>Pseudomonadati</taxon>
        <taxon>Bacteroidota</taxon>
        <taxon>Cytophagia</taxon>
        <taxon>Cytophagales</taxon>
        <taxon>Hymenobacteraceae</taxon>
        <taxon>Rufibacter</taxon>
    </lineage>
</organism>
<protein>
    <recommendedName>
        <fullName evidence="4">Glycosyltransferase RgtA/B/C/D-like domain-containing protein</fullName>
    </recommendedName>
</protein>
<reference evidence="2 3" key="1">
    <citation type="submission" date="2018-11" db="EMBL/GenBank/DDBJ databases">
        <title>Rufibacter latericius sp. nov., isolated from water in Baiyang Lake.</title>
        <authorList>
            <person name="Yang Y."/>
        </authorList>
    </citation>
    <scope>NUCLEOTIDE SEQUENCE [LARGE SCALE GENOMIC DNA]</scope>
    <source>
        <strain evidence="2 3">MCC P1</strain>
    </source>
</reference>
<feature type="transmembrane region" description="Helical" evidence="1">
    <location>
        <begin position="72"/>
        <end position="90"/>
    </location>
</feature>
<name>A0A3M9MXJ5_9BACT</name>
<evidence type="ECO:0000313" key="3">
    <source>
        <dbReference type="Proteomes" id="UP000271010"/>
    </source>
</evidence>
<comment type="caution">
    <text evidence="2">The sequence shown here is derived from an EMBL/GenBank/DDBJ whole genome shotgun (WGS) entry which is preliminary data.</text>
</comment>
<feature type="transmembrane region" description="Helical" evidence="1">
    <location>
        <begin position="274"/>
        <end position="295"/>
    </location>
</feature>
<keyword evidence="1" id="KW-0472">Membrane</keyword>
<gene>
    <name evidence="2" type="ORF">EFA69_12230</name>
</gene>
<sequence>MGLVALPVVVWFLLQWFLYRRSGIQIPADAIFRYIPYAQEIAQNFHYDLGQDIRYAGYTSVMALFMKAGLPFGYLVGFQVLLSLVALFLVQRMVVVLTNSRLCAFAAALLAASSQDIQQWNFYLLTESLFTSTLVCCVAVLVLCKTRKMRLLSLPLWLFLCLVRPNGFIAVAAAAVYYLAEYLERASPQDRRRMFWAVGGVGVLFLLLLNQLLGPFTLVETYARGEIIYGTAYSSLTPPGSTMYRLVPPSTLQMPPADAPAVEKLALFFWYNPVYFLKLAFVKGAVFLAFAKPYFSKAHNVFIFFTVYPCYLLSGWALRRKRNAPAILAFFTIIGLQTLMVMFTVEDWDCRFMAPILPFIFMLAAVGVKQIWGHRLPAWDKIHPKID</sequence>
<evidence type="ECO:0000256" key="1">
    <source>
        <dbReference type="SAM" id="Phobius"/>
    </source>
</evidence>
<keyword evidence="1" id="KW-1133">Transmembrane helix</keyword>
<dbReference type="AlphaFoldDB" id="A0A3M9MXJ5"/>
<accession>A0A3M9MXJ5</accession>
<evidence type="ECO:0008006" key="4">
    <source>
        <dbReference type="Google" id="ProtNLM"/>
    </source>
</evidence>
<feature type="transmembrane region" description="Helical" evidence="1">
    <location>
        <begin position="95"/>
        <end position="114"/>
    </location>
</feature>
<keyword evidence="3" id="KW-1185">Reference proteome</keyword>
<dbReference type="Proteomes" id="UP000271010">
    <property type="component" value="Unassembled WGS sequence"/>
</dbReference>